<evidence type="ECO:0000256" key="2">
    <source>
        <dbReference type="ARBA" id="ARBA00008861"/>
    </source>
</evidence>
<name>A0A453NA52_AEGTS</name>
<evidence type="ECO:0000256" key="5">
    <source>
        <dbReference type="SAM" id="MobiDB-lite"/>
    </source>
</evidence>
<dbReference type="InterPro" id="IPR009288">
    <property type="entry name" value="AIG2-like_dom"/>
</dbReference>
<dbReference type="InterPro" id="IPR045038">
    <property type="entry name" value="AIG2-like"/>
</dbReference>
<feature type="compositionally biased region" description="Basic residues" evidence="5">
    <location>
        <begin position="38"/>
        <end position="49"/>
    </location>
</feature>
<keyword evidence="8" id="KW-1185">Reference proteome</keyword>
<organism evidence="7 8">
    <name type="scientific">Aegilops tauschii subsp. strangulata</name>
    <name type="common">Goatgrass</name>
    <dbReference type="NCBI Taxonomy" id="200361"/>
    <lineage>
        <taxon>Eukaryota</taxon>
        <taxon>Viridiplantae</taxon>
        <taxon>Streptophyta</taxon>
        <taxon>Embryophyta</taxon>
        <taxon>Tracheophyta</taxon>
        <taxon>Spermatophyta</taxon>
        <taxon>Magnoliopsida</taxon>
        <taxon>Liliopsida</taxon>
        <taxon>Poales</taxon>
        <taxon>Poaceae</taxon>
        <taxon>BOP clade</taxon>
        <taxon>Pooideae</taxon>
        <taxon>Triticodae</taxon>
        <taxon>Triticeae</taxon>
        <taxon>Triticinae</taxon>
        <taxon>Aegilops</taxon>
    </lineage>
</organism>
<dbReference type="Pfam" id="PF06094">
    <property type="entry name" value="GGACT"/>
    <property type="match status" value="1"/>
</dbReference>
<comment type="similarity">
    <text evidence="2">Belongs to the gamma-glutamylcyclotransferase family.</text>
</comment>
<dbReference type="PANTHER" id="PTHR31544">
    <property type="entry name" value="AIG2-LIKE PROTEIN D"/>
    <property type="match status" value="1"/>
</dbReference>
<evidence type="ECO:0000313" key="7">
    <source>
        <dbReference type="EnsemblPlants" id="AET6Gv20290800.5"/>
    </source>
</evidence>
<comment type="function">
    <text evidence="1">Putative gamma-glutamylcyclotransferase.</text>
</comment>
<reference evidence="8" key="2">
    <citation type="journal article" date="2017" name="Nat. Plants">
        <title>The Aegilops tauschii genome reveals multiple impacts of transposons.</title>
        <authorList>
            <person name="Zhao G."/>
            <person name="Zou C."/>
            <person name="Li K."/>
            <person name="Wang K."/>
            <person name="Li T."/>
            <person name="Gao L."/>
            <person name="Zhang X."/>
            <person name="Wang H."/>
            <person name="Yang Z."/>
            <person name="Liu X."/>
            <person name="Jiang W."/>
            <person name="Mao L."/>
            <person name="Kong X."/>
            <person name="Jiao Y."/>
            <person name="Jia J."/>
        </authorList>
    </citation>
    <scope>NUCLEOTIDE SEQUENCE [LARGE SCALE GENOMIC DNA]</scope>
    <source>
        <strain evidence="8">cv. AL8/78</strain>
    </source>
</reference>
<dbReference type="AlphaFoldDB" id="A0A453NA52"/>
<keyword evidence="3" id="KW-0808">Transferase</keyword>
<evidence type="ECO:0000256" key="3">
    <source>
        <dbReference type="ARBA" id="ARBA00022679"/>
    </source>
</evidence>
<proteinExistence type="inferred from homology"/>
<evidence type="ECO:0000256" key="1">
    <source>
        <dbReference type="ARBA" id="ARBA00002782"/>
    </source>
</evidence>
<dbReference type="CDD" id="cd06661">
    <property type="entry name" value="GGCT_like"/>
    <property type="match status" value="1"/>
</dbReference>
<feature type="region of interest" description="Disordered" evidence="5">
    <location>
        <begin position="23"/>
        <end position="75"/>
    </location>
</feature>
<dbReference type="InterPro" id="IPR013024">
    <property type="entry name" value="GGCT-like"/>
</dbReference>
<reference evidence="7" key="4">
    <citation type="submission" date="2019-03" db="UniProtKB">
        <authorList>
            <consortium name="EnsemblPlants"/>
        </authorList>
    </citation>
    <scope>IDENTIFICATION</scope>
</reference>
<reference evidence="7" key="3">
    <citation type="journal article" date="2017" name="Nature">
        <title>Genome sequence of the progenitor of the wheat D genome Aegilops tauschii.</title>
        <authorList>
            <person name="Luo M.C."/>
            <person name="Gu Y.Q."/>
            <person name="Puiu D."/>
            <person name="Wang H."/>
            <person name="Twardziok S.O."/>
            <person name="Deal K.R."/>
            <person name="Huo N."/>
            <person name="Zhu T."/>
            <person name="Wang L."/>
            <person name="Wang Y."/>
            <person name="McGuire P.E."/>
            <person name="Liu S."/>
            <person name="Long H."/>
            <person name="Ramasamy R.K."/>
            <person name="Rodriguez J.C."/>
            <person name="Van S.L."/>
            <person name="Yuan L."/>
            <person name="Wang Z."/>
            <person name="Xia Z."/>
            <person name="Xiao L."/>
            <person name="Anderson O.D."/>
            <person name="Ouyang S."/>
            <person name="Liang Y."/>
            <person name="Zimin A.V."/>
            <person name="Pertea G."/>
            <person name="Qi P."/>
            <person name="Bennetzen J.L."/>
            <person name="Dai X."/>
            <person name="Dawson M.W."/>
            <person name="Muller H.G."/>
            <person name="Kugler K."/>
            <person name="Rivarola-Duarte L."/>
            <person name="Spannagl M."/>
            <person name="Mayer K.F.X."/>
            <person name="Lu F.H."/>
            <person name="Bevan M.W."/>
            <person name="Leroy P."/>
            <person name="Li P."/>
            <person name="You F.M."/>
            <person name="Sun Q."/>
            <person name="Liu Z."/>
            <person name="Lyons E."/>
            <person name="Wicker T."/>
            <person name="Salzberg S.L."/>
            <person name="Devos K.M."/>
            <person name="Dvorak J."/>
        </authorList>
    </citation>
    <scope>NUCLEOTIDE SEQUENCE [LARGE SCALE GENOMIC DNA]</scope>
    <source>
        <strain evidence="7">cv. AL8/78</strain>
    </source>
</reference>
<feature type="domain" description="Gamma-glutamylcyclotransferase AIG2-like" evidence="6">
    <location>
        <begin position="40"/>
        <end position="129"/>
    </location>
</feature>
<protein>
    <recommendedName>
        <fullName evidence="4">Putative gamma-glutamylcyclotransferase</fullName>
    </recommendedName>
</protein>
<dbReference type="GO" id="GO:0016740">
    <property type="term" value="F:transferase activity"/>
    <property type="evidence" value="ECO:0007669"/>
    <property type="project" value="UniProtKB-KW"/>
</dbReference>
<dbReference type="Proteomes" id="UP000015105">
    <property type="component" value="Chromosome 6D"/>
</dbReference>
<dbReference type="InterPro" id="IPR036568">
    <property type="entry name" value="GGCT-like_sf"/>
</dbReference>
<accession>A0A453NA52</accession>
<dbReference type="PANTHER" id="PTHR31544:SF3">
    <property type="entry name" value="GAMMA-GLUTAMYLCYCLOTRANSFERASE-RELATED"/>
    <property type="match status" value="1"/>
</dbReference>
<reference evidence="8" key="1">
    <citation type="journal article" date="2014" name="Science">
        <title>Ancient hybridizations among the ancestral genomes of bread wheat.</title>
        <authorList>
            <consortium name="International Wheat Genome Sequencing Consortium,"/>
            <person name="Marcussen T."/>
            <person name="Sandve S.R."/>
            <person name="Heier L."/>
            <person name="Spannagl M."/>
            <person name="Pfeifer M."/>
            <person name="Jakobsen K.S."/>
            <person name="Wulff B.B."/>
            <person name="Steuernagel B."/>
            <person name="Mayer K.F."/>
            <person name="Olsen O.A."/>
        </authorList>
    </citation>
    <scope>NUCLEOTIDE SEQUENCE [LARGE SCALE GENOMIC DNA]</scope>
    <source>
        <strain evidence="8">cv. AL8/78</strain>
    </source>
</reference>
<dbReference type="Gramene" id="AET6Gv20290800.5">
    <property type="protein sequence ID" value="AET6Gv20290800.5"/>
    <property type="gene ID" value="AET6Gv20290800"/>
</dbReference>
<dbReference type="SUPFAM" id="SSF110857">
    <property type="entry name" value="Gamma-glutamyl cyclotransferase-like"/>
    <property type="match status" value="1"/>
</dbReference>
<sequence>VPDTHLRAAFGLCFALPSSQLSPAATLSPHGVASSAGSRRRGRPQRVRLRHPDGGGGRARPPRPRPAVLPRAPPQPRLSIRGRVYPAILPVDGSKVPGKVWQGITDRELDVLDIFEDEEYVRETVGISLAVSPFAGLGFGGYDRLCIYMGECG</sequence>
<dbReference type="Gene3D" id="3.10.490.10">
    <property type="entry name" value="Gamma-glutamyl cyclotransferase-like"/>
    <property type="match status" value="1"/>
</dbReference>
<dbReference type="EnsemblPlants" id="AET6Gv20290800.5">
    <property type="protein sequence ID" value="AET6Gv20290800.5"/>
    <property type="gene ID" value="AET6Gv20290800"/>
</dbReference>
<feature type="compositionally biased region" description="Pro residues" evidence="5">
    <location>
        <begin position="64"/>
        <end position="75"/>
    </location>
</feature>
<evidence type="ECO:0000256" key="4">
    <source>
        <dbReference type="ARBA" id="ARBA00030602"/>
    </source>
</evidence>
<evidence type="ECO:0000259" key="6">
    <source>
        <dbReference type="Pfam" id="PF06094"/>
    </source>
</evidence>
<evidence type="ECO:0000313" key="8">
    <source>
        <dbReference type="Proteomes" id="UP000015105"/>
    </source>
</evidence>
<reference evidence="7" key="5">
    <citation type="journal article" date="2021" name="G3 (Bethesda)">
        <title>Aegilops tauschii genome assembly Aet v5.0 features greater sequence contiguity and improved annotation.</title>
        <authorList>
            <person name="Wang L."/>
            <person name="Zhu T."/>
            <person name="Rodriguez J.C."/>
            <person name="Deal K.R."/>
            <person name="Dubcovsky J."/>
            <person name="McGuire P.E."/>
            <person name="Lux T."/>
            <person name="Spannagl M."/>
            <person name="Mayer K.F.X."/>
            <person name="Baldrich P."/>
            <person name="Meyers B.C."/>
            <person name="Huo N."/>
            <person name="Gu Y.Q."/>
            <person name="Zhou H."/>
            <person name="Devos K.M."/>
            <person name="Bennetzen J.L."/>
            <person name="Unver T."/>
            <person name="Budak H."/>
            <person name="Gulick P.J."/>
            <person name="Galiba G."/>
            <person name="Kalapos B."/>
            <person name="Nelson D.R."/>
            <person name="Li P."/>
            <person name="You F.M."/>
            <person name="Luo M.C."/>
            <person name="Dvorak J."/>
        </authorList>
    </citation>
    <scope>NUCLEOTIDE SEQUENCE [LARGE SCALE GENOMIC DNA]</scope>
    <source>
        <strain evidence="7">cv. AL8/78</strain>
    </source>
</reference>